<dbReference type="Proteomes" id="UP000000466">
    <property type="component" value="Chromosome"/>
</dbReference>
<dbReference type="HOGENOM" id="CLU_095978_1_0_6"/>
<dbReference type="Gene3D" id="1.20.120.520">
    <property type="entry name" value="nmb1532 protein domain like"/>
    <property type="match status" value="1"/>
</dbReference>
<dbReference type="InterPro" id="IPR012312">
    <property type="entry name" value="Hemerythrin-like"/>
</dbReference>
<dbReference type="PANTHER" id="PTHR39966:SF1">
    <property type="entry name" value="HEMERYTHRIN-LIKE DOMAIN-CONTAINING PROTEIN"/>
    <property type="match status" value="1"/>
</dbReference>
<proteinExistence type="predicted"/>
<dbReference type="EMBL" id="CP003746">
    <property type="protein sequence ID" value="AFU98291.1"/>
    <property type="molecule type" value="Genomic_DNA"/>
</dbReference>
<dbReference type="STRING" id="1117647.M5M_05430"/>
<dbReference type="RefSeq" id="WP_015046464.1">
    <property type="nucleotide sequence ID" value="NC_018868.3"/>
</dbReference>
<organism evidence="2 3">
    <name type="scientific">Simiduia agarivorans (strain DSM 21679 / JCM 13881 / BCRC 17597 / SA1)</name>
    <dbReference type="NCBI Taxonomy" id="1117647"/>
    <lineage>
        <taxon>Bacteria</taxon>
        <taxon>Pseudomonadati</taxon>
        <taxon>Pseudomonadota</taxon>
        <taxon>Gammaproteobacteria</taxon>
        <taxon>Cellvibrionales</taxon>
        <taxon>Cellvibrionaceae</taxon>
        <taxon>Simiduia</taxon>
    </lineage>
</organism>
<protein>
    <submittedName>
        <fullName evidence="2">Hemerythrin hhE cation binding domain-containing protein</fullName>
    </submittedName>
</protein>
<reference evidence="2 3" key="1">
    <citation type="journal article" date="2013" name="Genome Announc.">
        <title>Complete genome sequence of Simiduia agarivorans SA1(T), a marine bacterium able to degrade a variety of polysaccharides.</title>
        <authorList>
            <person name="Lin S.Y."/>
            <person name="Shieh W.Y."/>
            <person name="Chen J.S."/>
            <person name="Tang S.L."/>
        </authorList>
    </citation>
    <scope>NUCLEOTIDE SEQUENCE [LARGE SCALE GENOMIC DNA]</scope>
    <source>
        <strain evidence="3">DSM 21679 / JCM 13881 / BCRC 17597 / SA1</strain>
    </source>
</reference>
<name>K4KH16_SIMAS</name>
<dbReference type="OrthoDB" id="7349010at2"/>
<dbReference type="eggNOG" id="COG3945">
    <property type="taxonomic scope" value="Bacteria"/>
</dbReference>
<evidence type="ECO:0000313" key="2">
    <source>
        <dbReference type="EMBL" id="AFU98291.1"/>
    </source>
</evidence>
<evidence type="ECO:0000313" key="3">
    <source>
        <dbReference type="Proteomes" id="UP000000466"/>
    </source>
</evidence>
<keyword evidence="3" id="KW-1185">Reference proteome</keyword>
<dbReference type="GO" id="GO:0005886">
    <property type="term" value="C:plasma membrane"/>
    <property type="evidence" value="ECO:0007669"/>
    <property type="project" value="TreeGrafter"/>
</dbReference>
<dbReference type="Pfam" id="PF01814">
    <property type="entry name" value="Hemerythrin"/>
    <property type="match status" value="1"/>
</dbReference>
<dbReference type="KEGG" id="saga:M5M_05430"/>
<gene>
    <name evidence="2" type="ordered locus">M5M_05430</name>
</gene>
<dbReference type="AlphaFoldDB" id="K4KH16"/>
<sequence>MHPLMKTLQQDHYNFLKLLNCVQREVDMLESGQMERPFNVMLVVDALDYLKTYPEQWHHPLEDALVKKLHARADEQAKEVDWLMAEHKSLEAQTKIAQRVYQQIAAGHVVPRERLIEETRGFVHGQLAHIHRENARLYPLLIRLLTDDDMDAVAEAVPEREDGLFGSLQRAQYQHLGAELVHEAAMTQGQRPEKDGGFVKSGL</sequence>
<dbReference type="PANTHER" id="PTHR39966">
    <property type="entry name" value="BLL2471 PROTEIN-RELATED"/>
    <property type="match status" value="1"/>
</dbReference>
<feature type="domain" description="Hemerythrin-like" evidence="1">
    <location>
        <begin position="6"/>
        <end position="141"/>
    </location>
</feature>
<evidence type="ECO:0000259" key="1">
    <source>
        <dbReference type="Pfam" id="PF01814"/>
    </source>
</evidence>
<accession>K4KH16</accession>